<gene>
    <name evidence="1" type="ORF">EsVE80_21920</name>
</gene>
<evidence type="ECO:0000313" key="1">
    <source>
        <dbReference type="EMBL" id="BCA86669.1"/>
    </source>
</evidence>
<dbReference type="EMBL" id="AP022822">
    <property type="protein sequence ID" value="BCA86669.1"/>
    <property type="molecule type" value="Genomic_DNA"/>
</dbReference>
<dbReference type="AlphaFoldDB" id="A0A679IEA4"/>
<dbReference type="KEGG" id="esg:EsVE80_21920"/>
<proteinExistence type="predicted"/>
<reference evidence="1 2" key="1">
    <citation type="submission" date="2020-02" db="EMBL/GenBank/DDBJ databases">
        <title>Characterization of vanA genotype vancomycin-resistant Enterococcus saigonensis VE80.</title>
        <authorList>
            <person name="Harada T."/>
            <person name="Motooka D."/>
            <person name="Nakamura S."/>
            <person name="Yamamoto Y."/>
            <person name="Kawahara R."/>
            <person name="Kawatsu K."/>
        </authorList>
    </citation>
    <scope>NUCLEOTIDE SEQUENCE [LARGE SCALE GENOMIC DNA]</scope>
    <source>
        <strain evidence="1 2">VE80</strain>
    </source>
</reference>
<name>A0A679IEA4_9ENTE</name>
<sequence length="162" mass="19274">MTIKEQKHQIVLRQCEILDSDLSEEERNEKLKPLFKEFCRLKQLQMKQNKPKTKKTIDMSVRLTDIDTGEERFFESMIAAAMFLDKSASVFNKEVRKNNGIIQGYKYERRNKKYRYQKGNRRIEGSIPEIARRLEVGEVYIRALNSQPTKNISVVEIDRWKD</sequence>
<dbReference type="RefSeq" id="WP_173103786.1">
    <property type="nucleotide sequence ID" value="NZ_AP022822.1"/>
</dbReference>
<protein>
    <submittedName>
        <fullName evidence="1">Uncharacterized protein</fullName>
    </submittedName>
</protein>
<organism evidence="1 2">
    <name type="scientific">Enterococcus saigonensis</name>
    <dbReference type="NCBI Taxonomy" id="1805431"/>
    <lineage>
        <taxon>Bacteria</taxon>
        <taxon>Bacillati</taxon>
        <taxon>Bacillota</taxon>
        <taxon>Bacilli</taxon>
        <taxon>Lactobacillales</taxon>
        <taxon>Enterococcaceae</taxon>
        <taxon>Enterococcus</taxon>
    </lineage>
</organism>
<evidence type="ECO:0000313" key="2">
    <source>
        <dbReference type="Proteomes" id="UP000502998"/>
    </source>
</evidence>
<keyword evidence="2" id="KW-1185">Reference proteome</keyword>
<accession>A0A679IEA4</accession>
<dbReference type="Proteomes" id="UP000502998">
    <property type="component" value="Chromosome"/>
</dbReference>